<name>D8PU21_SCHCM</name>
<dbReference type="PROSITE" id="PS00571">
    <property type="entry name" value="AMIDASES"/>
    <property type="match status" value="1"/>
</dbReference>
<dbReference type="OrthoDB" id="1879366at2759"/>
<evidence type="ECO:0000259" key="2">
    <source>
        <dbReference type="Pfam" id="PF01425"/>
    </source>
</evidence>
<feature type="domain" description="Amidase" evidence="2">
    <location>
        <begin position="74"/>
        <end position="524"/>
    </location>
</feature>
<evidence type="ECO:0000256" key="1">
    <source>
        <dbReference type="ARBA" id="ARBA00009199"/>
    </source>
</evidence>
<dbReference type="PANTHER" id="PTHR11895">
    <property type="entry name" value="TRANSAMIDASE"/>
    <property type="match status" value="1"/>
</dbReference>
<dbReference type="AlphaFoldDB" id="D8PU21"/>
<evidence type="ECO:0000313" key="4">
    <source>
        <dbReference type="Proteomes" id="UP000007431"/>
    </source>
</evidence>
<protein>
    <recommendedName>
        <fullName evidence="2">Amidase domain-containing protein</fullName>
    </recommendedName>
</protein>
<proteinExistence type="inferred from homology"/>
<dbReference type="STRING" id="578458.D8PU21"/>
<dbReference type="HOGENOM" id="CLU_009600_18_1_1"/>
<dbReference type="OMA" id="LCHSATS"/>
<gene>
    <name evidence="3" type="ORF">SCHCODRAFT_50042</name>
</gene>
<comment type="similarity">
    <text evidence="1">Belongs to the amidase family.</text>
</comment>
<dbReference type="InParanoid" id="D8PU21"/>
<dbReference type="KEGG" id="scm:SCHCO_02484986"/>
<dbReference type="PANTHER" id="PTHR11895:SF170">
    <property type="entry name" value="AMIDASE"/>
    <property type="match status" value="1"/>
</dbReference>
<accession>D8PU21</accession>
<dbReference type="GeneID" id="9587087"/>
<dbReference type="InterPro" id="IPR036928">
    <property type="entry name" value="AS_sf"/>
</dbReference>
<dbReference type="eggNOG" id="KOG1211">
    <property type="taxonomic scope" value="Eukaryota"/>
</dbReference>
<dbReference type="Pfam" id="PF01425">
    <property type="entry name" value="Amidase"/>
    <property type="match status" value="1"/>
</dbReference>
<keyword evidence="4" id="KW-1185">Reference proteome</keyword>
<dbReference type="InterPro" id="IPR023631">
    <property type="entry name" value="Amidase_dom"/>
</dbReference>
<dbReference type="VEuPathDB" id="FungiDB:SCHCODRAFT_02484986"/>
<reference evidence="3 4" key="1">
    <citation type="journal article" date="2010" name="Nat. Biotechnol.">
        <title>Genome sequence of the model mushroom Schizophyllum commune.</title>
        <authorList>
            <person name="Ohm R.A."/>
            <person name="de Jong J.F."/>
            <person name="Lugones L.G."/>
            <person name="Aerts A."/>
            <person name="Kothe E."/>
            <person name="Stajich J.E."/>
            <person name="de Vries R.P."/>
            <person name="Record E."/>
            <person name="Levasseur A."/>
            <person name="Baker S.E."/>
            <person name="Bartholomew K.A."/>
            <person name="Coutinho P.M."/>
            <person name="Erdmann S."/>
            <person name="Fowler T.J."/>
            <person name="Gathman A.C."/>
            <person name="Lombard V."/>
            <person name="Henrissat B."/>
            <person name="Knabe N."/>
            <person name="Kuees U."/>
            <person name="Lilly W.W."/>
            <person name="Lindquist E."/>
            <person name="Lucas S."/>
            <person name="Magnuson J.K."/>
            <person name="Piumi F."/>
            <person name="Raudaskoski M."/>
            <person name="Salamov A."/>
            <person name="Schmutz J."/>
            <person name="Schwarze F.W.M.R."/>
            <person name="vanKuyk P.A."/>
            <person name="Horton J.S."/>
            <person name="Grigoriev I.V."/>
            <person name="Woesten H.A.B."/>
        </authorList>
    </citation>
    <scope>NUCLEOTIDE SEQUENCE [LARGE SCALE GENOMIC DNA]</scope>
    <source>
        <strain evidence="4">H4-8 / FGSC 9210</strain>
    </source>
</reference>
<dbReference type="InterPro" id="IPR020556">
    <property type="entry name" value="Amidase_CS"/>
</dbReference>
<sequence>MTDANVLLTEVATVSEDDLREASQRLGLTIKEEETEDYLKLMGQFKQSLDMVMRFPDHMPPVDYDVFPRYNIRAPPDAENRLKGWATKVTVSGRRGGCLEGKTICLKDNICLAGVPCQFGTDVVSEFVPSTDATIVTRILEAGGNIIGKATCENMSHGAASDSSPGRPVENPYAKGFSAGGSSSGCGALIGSGEVDMGMGGDQGGSVRLPAAFCGLVGLKPTVGLVPYTGVLSSEASVDYVGPMTRTVLDNALLLEIVAGYDGIDDRQLGAPARAFVPHYANDVLSSRRPEYPLMGIRIGILQQGIELPRLQPQVGRLFELAVQRFRHLGAQVTPVSVPRHREILPVMTVLNKMGSSQTRIGRQCQRRALYLNEYFEKLLPWDQAKWDRAHTYVKNTSLCAEYAWGGAGLKYATAYGRAVNQVRRLKEEYDAVLQECDVLIMPTVPFTAKRHSSPDGGPWHTHDHYAGIIANTSQFNGTGHPALSIPMGVAPPTDDFILSPSDKDIRLPVGLQIVGNLWDEGTVYRVADAFERSAGDWRQIEAEM</sequence>
<dbReference type="GO" id="GO:0003824">
    <property type="term" value="F:catalytic activity"/>
    <property type="evidence" value="ECO:0007669"/>
    <property type="project" value="InterPro"/>
</dbReference>
<dbReference type="EMBL" id="GL377303">
    <property type="protein sequence ID" value="EFJ00686.1"/>
    <property type="molecule type" value="Genomic_DNA"/>
</dbReference>
<dbReference type="Gene3D" id="3.90.1300.10">
    <property type="entry name" value="Amidase signature (AS) domain"/>
    <property type="match status" value="1"/>
</dbReference>
<organism evidence="4">
    <name type="scientific">Schizophyllum commune (strain H4-8 / FGSC 9210)</name>
    <name type="common">Split gill fungus</name>
    <dbReference type="NCBI Taxonomy" id="578458"/>
    <lineage>
        <taxon>Eukaryota</taxon>
        <taxon>Fungi</taxon>
        <taxon>Dikarya</taxon>
        <taxon>Basidiomycota</taxon>
        <taxon>Agaricomycotina</taxon>
        <taxon>Agaricomycetes</taxon>
        <taxon>Agaricomycetidae</taxon>
        <taxon>Agaricales</taxon>
        <taxon>Schizophyllaceae</taxon>
        <taxon>Schizophyllum</taxon>
    </lineage>
</organism>
<dbReference type="InterPro" id="IPR000120">
    <property type="entry name" value="Amidase"/>
</dbReference>
<dbReference type="Proteomes" id="UP000007431">
    <property type="component" value="Unassembled WGS sequence"/>
</dbReference>
<evidence type="ECO:0000313" key="3">
    <source>
        <dbReference type="EMBL" id="EFJ00686.1"/>
    </source>
</evidence>
<dbReference type="RefSeq" id="XP_003035588.1">
    <property type="nucleotide sequence ID" value="XM_003035542.1"/>
</dbReference>
<dbReference type="SUPFAM" id="SSF75304">
    <property type="entry name" value="Amidase signature (AS) enzymes"/>
    <property type="match status" value="1"/>
</dbReference>